<evidence type="ECO:0000313" key="1">
    <source>
        <dbReference type="EMBL" id="CSC67927.1"/>
    </source>
</evidence>
<organism evidence="1 2">
    <name type="scientific">Vibrio cholerae</name>
    <dbReference type="NCBI Taxonomy" id="666"/>
    <lineage>
        <taxon>Bacteria</taxon>
        <taxon>Pseudomonadati</taxon>
        <taxon>Pseudomonadota</taxon>
        <taxon>Gammaproteobacteria</taxon>
        <taxon>Vibrionales</taxon>
        <taxon>Vibrionaceae</taxon>
        <taxon>Vibrio</taxon>
    </lineage>
</organism>
<evidence type="ECO:0000313" key="2">
    <source>
        <dbReference type="Proteomes" id="UP000041770"/>
    </source>
</evidence>
<dbReference type="EMBL" id="CWQY01000011">
    <property type="protein sequence ID" value="CSC67927.1"/>
    <property type="molecule type" value="Genomic_DNA"/>
</dbReference>
<proteinExistence type="predicted"/>
<gene>
    <name evidence="1" type="ORF">ERS013200_02000</name>
</gene>
<protein>
    <submittedName>
        <fullName evidence="1">Uncharacterized protein</fullName>
    </submittedName>
</protein>
<dbReference type="Proteomes" id="UP000041770">
    <property type="component" value="Unassembled WGS sequence"/>
</dbReference>
<dbReference type="AlphaFoldDB" id="A0A655XK81"/>
<reference evidence="1 2" key="1">
    <citation type="submission" date="2015-07" db="EMBL/GenBank/DDBJ databases">
        <authorList>
            <consortium name="Pathogen Informatics"/>
        </authorList>
    </citation>
    <scope>NUCLEOTIDE SEQUENCE [LARGE SCALE GENOMIC DNA]</scope>
    <source>
        <strain evidence="1 2">A316</strain>
    </source>
</reference>
<accession>A0A655XK81</accession>
<name>A0A655XK81_VIBCL</name>
<sequence length="100" mass="11841">MHHFFEQLARRLASEHFEEIAANRIFTLIGGINPHPFMTEAIPVTNNRRKQRQHTLGRRLLLSEGMFRLKVAKNGAARAHHIHRMRFSRDQFQCLFKFFG</sequence>